<dbReference type="RefSeq" id="WP_204426617.1">
    <property type="nucleotide sequence ID" value="NZ_ARXL01000077.1"/>
</dbReference>
<dbReference type="Pfam" id="PF13298">
    <property type="entry name" value="LigD_N"/>
    <property type="match status" value="1"/>
</dbReference>
<feature type="region of interest" description="Disordered" evidence="1">
    <location>
        <begin position="1"/>
        <end position="28"/>
    </location>
</feature>
<evidence type="ECO:0000313" key="3">
    <source>
        <dbReference type="EMBL" id="MCC4309819.1"/>
    </source>
</evidence>
<protein>
    <submittedName>
        <fullName evidence="3">DNA ligase</fullName>
    </submittedName>
</protein>
<dbReference type="EMBL" id="JAJGNA010000022">
    <property type="protein sequence ID" value="MCC4309819.1"/>
    <property type="molecule type" value="Genomic_DNA"/>
</dbReference>
<keyword evidence="4" id="KW-1185">Reference proteome</keyword>
<dbReference type="GO" id="GO:0016874">
    <property type="term" value="F:ligase activity"/>
    <property type="evidence" value="ECO:0007669"/>
    <property type="project" value="UniProtKB-KW"/>
</dbReference>
<sequence>MSKDKLGDYRRKRDLDASREPAGGRGTRPVFVIQKHDASRLHYDFRLAFDGTLKSWAVPKGPSTDPRDKRLAVQVEDHPLDYAEFEGVIPEGHYGAGTVMVWDRGEYRNLRADKDPPVSMADAWREGLLEIWLDGDKLQGGYALKRFRDGDKPQWLLIKMDDEHADARRNPTSTQNKSAKSGRTLARIARDEKAAHQE</sequence>
<feature type="domain" description="DNA ligase D 3'-phosphoesterase" evidence="2">
    <location>
        <begin position="34"/>
        <end position="146"/>
    </location>
</feature>
<dbReference type="InterPro" id="IPR014144">
    <property type="entry name" value="LigD_PE_domain"/>
</dbReference>
<evidence type="ECO:0000259" key="2">
    <source>
        <dbReference type="Pfam" id="PF13298"/>
    </source>
</evidence>
<feature type="region of interest" description="Disordered" evidence="1">
    <location>
        <begin position="162"/>
        <end position="198"/>
    </location>
</feature>
<keyword evidence="3" id="KW-0436">Ligase</keyword>
<dbReference type="Proteomes" id="UP001108027">
    <property type="component" value="Unassembled WGS sequence"/>
</dbReference>
<organism evidence="3 4">
    <name type="scientific">Alloalcanivorax marinus</name>
    <dbReference type="NCBI Taxonomy" id="1177169"/>
    <lineage>
        <taxon>Bacteria</taxon>
        <taxon>Pseudomonadati</taxon>
        <taxon>Pseudomonadota</taxon>
        <taxon>Gammaproteobacteria</taxon>
        <taxon>Oceanospirillales</taxon>
        <taxon>Alcanivoracaceae</taxon>
        <taxon>Alloalcanivorax</taxon>
    </lineage>
</organism>
<feature type="compositionally biased region" description="Polar residues" evidence="1">
    <location>
        <begin position="170"/>
        <end position="181"/>
    </location>
</feature>
<dbReference type="AlphaFoldDB" id="A0A9Q3UQM8"/>
<dbReference type="NCBIfam" id="TIGR02777">
    <property type="entry name" value="LigD_PE_dom"/>
    <property type="match status" value="1"/>
</dbReference>
<proteinExistence type="predicted"/>
<accession>A0A9Q3UQM8</accession>
<feature type="compositionally biased region" description="Basic and acidic residues" evidence="1">
    <location>
        <begin position="1"/>
        <end position="19"/>
    </location>
</feature>
<dbReference type="PANTHER" id="PTHR39465:SF1">
    <property type="entry name" value="DNA LIGASE D 3'-PHOSPHOESTERASE DOMAIN-CONTAINING PROTEIN"/>
    <property type="match status" value="1"/>
</dbReference>
<gene>
    <name evidence="3" type="ORF">LL252_14690</name>
</gene>
<evidence type="ECO:0000313" key="4">
    <source>
        <dbReference type="Proteomes" id="UP001108027"/>
    </source>
</evidence>
<name>A0A9Q3UQM8_9GAMM</name>
<feature type="compositionally biased region" description="Basic and acidic residues" evidence="1">
    <location>
        <begin position="188"/>
        <end position="198"/>
    </location>
</feature>
<dbReference type="PANTHER" id="PTHR39465">
    <property type="entry name" value="DNA LIGASE D, 3'-PHOSPHOESTERASE DOMAIN"/>
    <property type="match status" value="1"/>
</dbReference>
<comment type="caution">
    <text evidence="3">The sequence shown here is derived from an EMBL/GenBank/DDBJ whole genome shotgun (WGS) entry which is preliminary data.</text>
</comment>
<evidence type="ECO:0000256" key="1">
    <source>
        <dbReference type="SAM" id="MobiDB-lite"/>
    </source>
</evidence>
<reference evidence="3" key="1">
    <citation type="submission" date="2021-10" db="EMBL/GenBank/DDBJ databases">
        <title>The diversity and Nitrogen Metabolism of Culturable Nitrate-Utilizing Bacteria Within the Oxygen Minimum Zone of the Changjiang (Yangtze River)Estuary.</title>
        <authorList>
            <person name="Zhang D."/>
            <person name="Zheng J."/>
            <person name="Liu S."/>
            <person name="He W."/>
        </authorList>
    </citation>
    <scope>NUCLEOTIDE SEQUENCE</scope>
    <source>
        <strain evidence="3">FXH-223</strain>
    </source>
</reference>